<dbReference type="PROSITE" id="PS50850">
    <property type="entry name" value="MFS"/>
    <property type="match status" value="1"/>
</dbReference>
<feature type="transmembrane region" description="Helical" evidence="6">
    <location>
        <begin position="323"/>
        <end position="340"/>
    </location>
</feature>
<dbReference type="InterPro" id="IPR036259">
    <property type="entry name" value="MFS_trans_sf"/>
</dbReference>
<comment type="subcellular location">
    <subcellularLocation>
        <location evidence="1">Cell membrane</location>
        <topology evidence="1">Multi-pass membrane protein</topology>
    </subcellularLocation>
</comment>
<keyword evidence="4 6" id="KW-1133">Transmembrane helix</keyword>
<evidence type="ECO:0000256" key="6">
    <source>
        <dbReference type="SAM" id="Phobius"/>
    </source>
</evidence>
<evidence type="ECO:0000256" key="4">
    <source>
        <dbReference type="ARBA" id="ARBA00022989"/>
    </source>
</evidence>
<dbReference type="Pfam" id="PF00083">
    <property type="entry name" value="Sugar_tr"/>
    <property type="match status" value="1"/>
</dbReference>
<dbReference type="CDD" id="cd17316">
    <property type="entry name" value="MFS_SV2_like"/>
    <property type="match status" value="1"/>
</dbReference>
<feature type="transmembrane region" description="Helical" evidence="6">
    <location>
        <begin position="297"/>
        <end position="314"/>
    </location>
</feature>
<dbReference type="InterPro" id="IPR005828">
    <property type="entry name" value="MFS_sugar_transport-like"/>
</dbReference>
<gene>
    <name evidence="8" type="ORF">AVDCRST_MAG78-2458</name>
</gene>
<dbReference type="GO" id="GO:0005886">
    <property type="term" value="C:plasma membrane"/>
    <property type="evidence" value="ECO:0007669"/>
    <property type="project" value="UniProtKB-SubCell"/>
</dbReference>
<sequence length="447" mass="48307">MATTRAITVQEAVDRIGFGRFQKRMLGVCGVTWAADGAEVLLLGFALPSIIGEFGITTAQAGLVATATFAGMLVGAWFWGTISDYIGRRVGFQITVLIFALFGLLSAFAPSWEWLALLRFVTGFGLGGALPLDFSLYAEFLPTRNRGRNLVILESFWAAGTIIAAGLAWLLVPSFGWRPLLATSALAAVLVLWIRRSIPESPRYLAISGKNDEAREILAGIARENGQPEPEEELVADERQEGNPVGKLWRPGLRQSTLMLWIAWFCISLAYYGIFTWLPQAFVAQGFSSLQTYQNTFLLALAQVPGFFSAAYLIERLGRRNTLGLYLIASGVFTFLFAIVTGFGGLLASAMLMSFFALGAWGSLYAWTPELYPTEIRTTGMGWASGMARVAGIITPTLGGILFGYALVSALSAWAAAFVIGGIVVFLLGVETKRQGLSDTVSEPEGV</sequence>
<feature type="transmembrane region" description="Helical" evidence="6">
    <location>
        <begin position="25"/>
        <end position="47"/>
    </location>
</feature>
<organism evidence="8">
    <name type="scientific">uncultured Rubrobacteraceae bacterium</name>
    <dbReference type="NCBI Taxonomy" id="349277"/>
    <lineage>
        <taxon>Bacteria</taxon>
        <taxon>Bacillati</taxon>
        <taxon>Actinomycetota</taxon>
        <taxon>Rubrobacteria</taxon>
        <taxon>Rubrobacterales</taxon>
        <taxon>Rubrobacteraceae</taxon>
        <taxon>environmental samples</taxon>
    </lineage>
</organism>
<evidence type="ECO:0000256" key="1">
    <source>
        <dbReference type="ARBA" id="ARBA00004651"/>
    </source>
</evidence>
<evidence type="ECO:0000256" key="5">
    <source>
        <dbReference type="ARBA" id="ARBA00023136"/>
    </source>
</evidence>
<dbReference type="Gene3D" id="1.20.1250.20">
    <property type="entry name" value="MFS general substrate transporter like domains"/>
    <property type="match status" value="1"/>
</dbReference>
<keyword evidence="3 6" id="KW-0812">Transmembrane</keyword>
<dbReference type="GO" id="GO:0022857">
    <property type="term" value="F:transmembrane transporter activity"/>
    <property type="evidence" value="ECO:0007669"/>
    <property type="project" value="InterPro"/>
</dbReference>
<feature type="transmembrane region" description="Helical" evidence="6">
    <location>
        <begin position="346"/>
        <end position="367"/>
    </location>
</feature>
<proteinExistence type="predicted"/>
<evidence type="ECO:0000256" key="3">
    <source>
        <dbReference type="ARBA" id="ARBA00022692"/>
    </source>
</evidence>
<evidence type="ECO:0000256" key="2">
    <source>
        <dbReference type="ARBA" id="ARBA00022448"/>
    </source>
</evidence>
<dbReference type="AlphaFoldDB" id="A0A6J4QDZ9"/>
<dbReference type="PANTHER" id="PTHR23511">
    <property type="entry name" value="SYNAPTIC VESICLE GLYCOPROTEIN 2"/>
    <property type="match status" value="1"/>
</dbReference>
<dbReference type="PANTHER" id="PTHR23511:SF34">
    <property type="entry name" value="SYNAPTIC VESICLE GLYCOPROTEIN 2"/>
    <property type="match status" value="1"/>
</dbReference>
<feature type="domain" description="Major facilitator superfamily (MFS) profile" evidence="7">
    <location>
        <begin position="25"/>
        <end position="433"/>
    </location>
</feature>
<feature type="transmembrane region" description="Helical" evidence="6">
    <location>
        <begin position="388"/>
        <end position="407"/>
    </location>
</feature>
<feature type="transmembrane region" description="Helical" evidence="6">
    <location>
        <begin position="90"/>
        <end position="108"/>
    </location>
</feature>
<feature type="transmembrane region" description="Helical" evidence="6">
    <location>
        <begin position="150"/>
        <end position="171"/>
    </location>
</feature>
<feature type="transmembrane region" description="Helical" evidence="6">
    <location>
        <begin position="114"/>
        <end position="138"/>
    </location>
</feature>
<feature type="transmembrane region" description="Helical" evidence="6">
    <location>
        <begin position="59"/>
        <end position="78"/>
    </location>
</feature>
<evidence type="ECO:0000259" key="7">
    <source>
        <dbReference type="PROSITE" id="PS50850"/>
    </source>
</evidence>
<feature type="transmembrane region" description="Helical" evidence="6">
    <location>
        <begin position="413"/>
        <end position="430"/>
    </location>
</feature>
<accession>A0A6J4QDZ9</accession>
<protein>
    <submittedName>
        <fullName evidence="8">Niacin transporter NiaP</fullName>
    </submittedName>
</protein>
<feature type="transmembrane region" description="Helical" evidence="6">
    <location>
        <begin position="258"/>
        <end position="277"/>
    </location>
</feature>
<reference evidence="8" key="1">
    <citation type="submission" date="2020-02" db="EMBL/GenBank/DDBJ databases">
        <authorList>
            <person name="Meier V. D."/>
        </authorList>
    </citation>
    <scope>NUCLEOTIDE SEQUENCE</scope>
    <source>
        <strain evidence="8">AVDCRST_MAG78</strain>
    </source>
</reference>
<evidence type="ECO:0000313" key="8">
    <source>
        <dbReference type="EMBL" id="CAA9441242.1"/>
    </source>
</evidence>
<name>A0A6J4QDZ9_9ACTN</name>
<feature type="transmembrane region" description="Helical" evidence="6">
    <location>
        <begin position="177"/>
        <end position="194"/>
    </location>
</feature>
<dbReference type="EMBL" id="CADCVB010000166">
    <property type="protein sequence ID" value="CAA9441242.1"/>
    <property type="molecule type" value="Genomic_DNA"/>
</dbReference>
<keyword evidence="5 6" id="KW-0472">Membrane</keyword>
<dbReference type="SUPFAM" id="SSF103473">
    <property type="entry name" value="MFS general substrate transporter"/>
    <property type="match status" value="1"/>
</dbReference>
<dbReference type="InterPro" id="IPR005829">
    <property type="entry name" value="Sugar_transporter_CS"/>
</dbReference>
<dbReference type="PROSITE" id="PS00217">
    <property type="entry name" value="SUGAR_TRANSPORT_2"/>
    <property type="match status" value="1"/>
</dbReference>
<keyword evidence="2" id="KW-0813">Transport</keyword>
<dbReference type="InterPro" id="IPR020846">
    <property type="entry name" value="MFS_dom"/>
</dbReference>